<dbReference type="RefSeq" id="WP_169588269.1">
    <property type="nucleotide sequence ID" value="NZ_JABBGK010000001.1"/>
</dbReference>
<evidence type="ECO:0000313" key="2">
    <source>
        <dbReference type="EMBL" id="NML73723.1"/>
    </source>
</evidence>
<evidence type="ECO:0000256" key="1">
    <source>
        <dbReference type="SAM" id="MobiDB-lite"/>
    </source>
</evidence>
<protein>
    <submittedName>
        <fullName evidence="2">Uncharacterized protein</fullName>
    </submittedName>
</protein>
<reference evidence="2 3" key="1">
    <citation type="submission" date="2020-04" db="EMBL/GenBank/DDBJ databases">
        <title>Rhizobium sp. S-51 isolated from soil.</title>
        <authorList>
            <person name="Dahal R.H."/>
        </authorList>
    </citation>
    <scope>NUCLEOTIDE SEQUENCE [LARGE SCALE GENOMIC DNA]</scope>
    <source>
        <strain evidence="2 3">S-51</strain>
    </source>
</reference>
<comment type="caution">
    <text evidence="2">The sequence shown here is derived from an EMBL/GenBank/DDBJ whole genome shotgun (WGS) entry which is preliminary data.</text>
</comment>
<sequence>MTQVLTVSATTAGYASDSIKPPQRASKATMVEENTRLLAEKAAAGDDFQLRALVSVVQPPALALYFLTASQKALGQASLKETIEAYKSSAT</sequence>
<proteinExistence type="predicted"/>
<dbReference type="EMBL" id="JABBGK010000001">
    <property type="protein sequence ID" value="NML73723.1"/>
    <property type="molecule type" value="Genomic_DNA"/>
</dbReference>
<name>A0A7Y0FUT5_9HYPH</name>
<gene>
    <name evidence="2" type="ORF">HHL25_06230</name>
</gene>
<feature type="region of interest" description="Disordered" evidence="1">
    <location>
        <begin position="1"/>
        <end position="26"/>
    </location>
</feature>
<evidence type="ECO:0000313" key="3">
    <source>
        <dbReference type="Proteomes" id="UP000541470"/>
    </source>
</evidence>
<organism evidence="2 3">
    <name type="scientific">Rhizobium terricola</name>
    <dbReference type="NCBI Taxonomy" id="2728849"/>
    <lineage>
        <taxon>Bacteria</taxon>
        <taxon>Pseudomonadati</taxon>
        <taxon>Pseudomonadota</taxon>
        <taxon>Alphaproteobacteria</taxon>
        <taxon>Hyphomicrobiales</taxon>
        <taxon>Rhizobiaceae</taxon>
        <taxon>Rhizobium/Agrobacterium group</taxon>
        <taxon>Rhizobium</taxon>
    </lineage>
</organism>
<dbReference type="AlphaFoldDB" id="A0A7Y0FUT5"/>
<keyword evidence="3" id="KW-1185">Reference proteome</keyword>
<dbReference type="Proteomes" id="UP000541470">
    <property type="component" value="Unassembled WGS sequence"/>
</dbReference>
<feature type="compositionally biased region" description="Polar residues" evidence="1">
    <location>
        <begin position="1"/>
        <end position="13"/>
    </location>
</feature>
<accession>A0A7Y0FUT5</accession>